<evidence type="ECO:0008006" key="4">
    <source>
        <dbReference type="Google" id="ProtNLM"/>
    </source>
</evidence>
<keyword evidence="1" id="KW-0732">Signal</keyword>
<gene>
    <name evidence="2" type="ORF">FRZ54_20910</name>
</gene>
<accession>A0A5B8V296</accession>
<evidence type="ECO:0000313" key="2">
    <source>
        <dbReference type="EMBL" id="QEC64923.1"/>
    </source>
</evidence>
<dbReference type="Proteomes" id="UP000321479">
    <property type="component" value="Chromosome"/>
</dbReference>
<keyword evidence="3" id="KW-1185">Reference proteome</keyword>
<name>A0A5B8V296_9SPHI</name>
<feature type="chain" id="PRO_5022837067" description="Lipocalin-like domain-containing protein" evidence="1">
    <location>
        <begin position="22"/>
        <end position="165"/>
    </location>
</feature>
<organism evidence="2 3">
    <name type="scientific">Mucilaginibacter ginsenosidivorans</name>
    <dbReference type="NCBI Taxonomy" id="398053"/>
    <lineage>
        <taxon>Bacteria</taxon>
        <taxon>Pseudomonadati</taxon>
        <taxon>Bacteroidota</taxon>
        <taxon>Sphingobacteriia</taxon>
        <taxon>Sphingobacteriales</taxon>
        <taxon>Sphingobacteriaceae</taxon>
        <taxon>Mucilaginibacter</taxon>
    </lineage>
</organism>
<sequence length="165" mass="17122">MKKLKLFFLPLCLLLVFSACKKHSSDSVTATGTITATIDGTPQTFNFGATAHLDNTAGFNTLSIIGIKSASTSDSMIIEVTSQSPIAAGTYTGANSESDMSYTIMTGTLVYQFDGNNGASSSNVVINSISATNVQGTFNGTIELINGSGPASKTVTNGKFNLTIK</sequence>
<reference evidence="2 3" key="1">
    <citation type="journal article" date="2017" name="Curr. Microbiol.">
        <title>Mucilaginibacter ginsenosidivorans sp. nov., Isolated from Soil of Ginseng Field.</title>
        <authorList>
            <person name="Kim M.M."/>
            <person name="Siddiqi M.Z."/>
            <person name="Im W.T."/>
        </authorList>
    </citation>
    <scope>NUCLEOTIDE SEQUENCE [LARGE SCALE GENOMIC DNA]</scope>
    <source>
        <strain evidence="2 3">Gsoil 3017</strain>
    </source>
</reference>
<dbReference type="RefSeq" id="WP_147033756.1">
    <property type="nucleotide sequence ID" value="NZ_CP042436.1"/>
</dbReference>
<evidence type="ECO:0000256" key="1">
    <source>
        <dbReference type="SAM" id="SignalP"/>
    </source>
</evidence>
<feature type="signal peptide" evidence="1">
    <location>
        <begin position="1"/>
        <end position="21"/>
    </location>
</feature>
<evidence type="ECO:0000313" key="3">
    <source>
        <dbReference type="Proteomes" id="UP000321479"/>
    </source>
</evidence>
<protein>
    <recommendedName>
        <fullName evidence="4">Lipocalin-like domain-containing protein</fullName>
    </recommendedName>
</protein>
<proteinExistence type="predicted"/>
<dbReference type="PROSITE" id="PS51257">
    <property type="entry name" value="PROKAR_LIPOPROTEIN"/>
    <property type="match status" value="1"/>
</dbReference>
<dbReference type="KEGG" id="mgin:FRZ54_20910"/>
<dbReference type="EMBL" id="CP042436">
    <property type="protein sequence ID" value="QEC64923.1"/>
    <property type="molecule type" value="Genomic_DNA"/>
</dbReference>
<dbReference type="AlphaFoldDB" id="A0A5B8V296"/>